<dbReference type="PROSITE" id="PS50110">
    <property type="entry name" value="RESPONSE_REGULATORY"/>
    <property type="match status" value="1"/>
</dbReference>
<dbReference type="InterPro" id="IPR011006">
    <property type="entry name" value="CheY-like_superfamily"/>
</dbReference>
<dbReference type="EMBL" id="CP053085">
    <property type="protein sequence ID" value="QJR37522.1"/>
    <property type="molecule type" value="Genomic_DNA"/>
</dbReference>
<dbReference type="GO" id="GO:0000156">
    <property type="term" value="F:phosphorelay response regulator activity"/>
    <property type="evidence" value="ECO:0007669"/>
    <property type="project" value="TreeGrafter"/>
</dbReference>
<dbReference type="PANTHER" id="PTHR48111">
    <property type="entry name" value="REGULATOR OF RPOS"/>
    <property type="match status" value="1"/>
</dbReference>
<dbReference type="GO" id="GO:0000976">
    <property type="term" value="F:transcription cis-regulatory region binding"/>
    <property type="evidence" value="ECO:0007669"/>
    <property type="project" value="TreeGrafter"/>
</dbReference>
<evidence type="ECO:0000259" key="7">
    <source>
        <dbReference type="PROSITE" id="PS50043"/>
    </source>
</evidence>
<accession>A0A6M4IX96</accession>
<evidence type="ECO:0000256" key="6">
    <source>
        <dbReference type="PROSITE-ProRule" id="PRU00169"/>
    </source>
</evidence>
<keyword evidence="3" id="KW-0805">Transcription regulation</keyword>
<dbReference type="Gene3D" id="6.10.250.690">
    <property type="match status" value="1"/>
</dbReference>
<evidence type="ECO:0000313" key="10">
    <source>
        <dbReference type="Proteomes" id="UP000500938"/>
    </source>
</evidence>
<dbReference type="GO" id="GO:0005829">
    <property type="term" value="C:cytosol"/>
    <property type="evidence" value="ECO:0007669"/>
    <property type="project" value="TreeGrafter"/>
</dbReference>
<dbReference type="SUPFAM" id="SSF52172">
    <property type="entry name" value="CheY-like"/>
    <property type="match status" value="1"/>
</dbReference>
<keyword evidence="2" id="KW-0902">Two-component regulatory system</keyword>
<dbReference type="CDD" id="cd17574">
    <property type="entry name" value="REC_OmpR"/>
    <property type="match status" value="1"/>
</dbReference>
<keyword evidence="5" id="KW-0804">Transcription</keyword>
<dbReference type="InterPro" id="IPR000792">
    <property type="entry name" value="Tscrpt_reg_LuxR_C"/>
</dbReference>
<dbReference type="Pfam" id="PF00196">
    <property type="entry name" value="GerE"/>
    <property type="match status" value="1"/>
</dbReference>
<dbReference type="AlphaFoldDB" id="A0A6M4IX96"/>
<dbReference type="InterPro" id="IPR036388">
    <property type="entry name" value="WH-like_DNA-bd_sf"/>
</dbReference>
<reference evidence="9 10" key="1">
    <citation type="submission" date="2020-05" db="EMBL/GenBank/DDBJ databases">
        <title>Complete genome sequence of Gemmatimonas greenlandica TET16.</title>
        <authorList>
            <person name="Zeng Y."/>
        </authorList>
    </citation>
    <scope>NUCLEOTIDE SEQUENCE [LARGE SCALE GENOMIC DNA]</scope>
    <source>
        <strain evidence="9 10">TET16</strain>
    </source>
</reference>
<keyword evidence="4" id="KW-0238">DNA-binding</keyword>
<evidence type="ECO:0000256" key="3">
    <source>
        <dbReference type="ARBA" id="ARBA00023015"/>
    </source>
</evidence>
<evidence type="ECO:0000256" key="4">
    <source>
        <dbReference type="ARBA" id="ARBA00023125"/>
    </source>
</evidence>
<evidence type="ECO:0000313" key="9">
    <source>
        <dbReference type="EMBL" id="QJR37522.1"/>
    </source>
</evidence>
<dbReference type="Gene3D" id="1.10.10.10">
    <property type="entry name" value="Winged helix-like DNA-binding domain superfamily/Winged helix DNA-binding domain"/>
    <property type="match status" value="1"/>
</dbReference>
<sequence length="223" mass="24164">MTTPARILVVEDTSAYAEALQQTLELEGHTVLLAGRAIEALARARAEPPDLVLLDLGLPDKDGYHVLKELRARGLDCPVLILSARTLEADKVEGFRLGADDYVTKPFGAMELLARISALLRRTRRAAPAPAAAVPAGVVRVLEDRELKERHGLTDRQIAVARLMAEGCTNAELAARLSLSFFTARNHAEQVMLKLGVANRAAVGQMLLDTNITDDRTRAAKPS</sequence>
<dbReference type="KEGG" id="ggr:HKW67_19390"/>
<gene>
    <name evidence="9" type="ORF">HKW67_19390</name>
</gene>
<dbReference type="GO" id="GO:0006355">
    <property type="term" value="P:regulation of DNA-templated transcription"/>
    <property type="evidence" value="ECO:0007669"/>
    <property type="project" value="InterPro"/>
</dbReference>
<dbReference type="PRINTS" id="PR00038">
    <property type="entry name" value="HTHLUXR"/>
</dbReference>
<dbReference type="InterPro" id="IPR001789">
    <property type="entry name" value="Sig_transdc_resp-reg_receiver"/>
</dbReference>
<dbReference type="SMART" id="SM00448">
    <property type="entry name" value="REC"/>
    <property type="match status" value="1"/>
</dbReference>
<keyword evidence="10" id="KW-1185">Reference proteome</keyword>
<dbReference type="InterPro" id="IPR016032">
    <property type="entry name" value="Sig_transdc_resp-reg_C-effctor"/>
</dbReference>
<name>A0A6M4IX96_9BACT</name>
<dbReference type="GO" id="GO:0032993">
    <property type="term" value="C:protein-DNA complex"/>
    <property type="evidence" value="ECO:0007669"/>
    <property type="project" value="TreeGrafter"/>
</dbReference>
<keyword evidence="1 6" id="KW-0597">Phosphoprotein</keyword>
<evidence type="ECO:0000256" key="5">
    <source>
        <dbReference type="ARBA" id="ARBA00023163"/>
    </source>
</evidence>
<dbReference type="PROSITE" id="PS50043">
    <property type="entry name" value="HTH_LUXR_2"/>
    <property type="match status" value="1"/>
</dbReference>
<evidence type="ECO:0000256" key="1">
    <source>
        <dbReference type="ARBA" id="ARBA00022553"/>
    </source>
</evidence>
<protein>
    <submittedName>
        <fullName evidence="9">Response regulator</fullName>
    </submittedName>
</protein>
<evidence type="ECO:0000259" key="8">
    <source>
        <dbReference type="PROSITE" id="PS50110"/>
    </source>
</evidence>
<dbReference type="SUPFAM" id="SSF46894">
    <property type="entry name" value="C-terminal effector domain of the bipartite response regulators"/>
    <property type="match status" value="1"/>
</dbReference>
<feature type="domain" description="HTH luxR-type" evidence="7">
    <location>
        <begin position="146"/>
        <end position="211"/>
    </location>
</feature>
<feature type="modified residue" description="4-aspartylphosphate" evidence="6">
    <location>
        <position position="55"/>
    </location>
</feature>
<dbReference type="RefSeq" id="WP_171226957.1">
    <property type="nucleotide sequence ID" value="NZ_CP053085.1"/>
</dbReference>
<dbReference type="Proteomes" id="UP000500938">
    <property type="component" value="Chromosome"/>
</dbReference>
<dbReference type="CDD" id="cd06170">
    <property type="entry name" value="LuxR_C_like"/>
    <property type="match status" value="1"/>
</dbReference>
<dbReference type="InterPro" id="IPR039420">
    <property type="entry name" value="WalR-like"/>
</dbReference>
<dbReference type="PANTHER" id="PTHR48111:SF1">
    <property type="entry name" value="TWO-COMPONENT RESPONSE REGULATOR ORR33"/>
    <property type="match status" value="1"/>
</dbReference>
<proteinExistence type="predicted"/>
<evidence type="ECO:0000256" key="2">
    <source>
        <dbReference type="ARBA" id="ARBA00023012"/>
    </source>
</evidence>
<dbReference type="Gene3D" id="3.40.50.2300">
    <property type="match status" value="1"/>
</dbReference>
<organism evidence="9 10">
    <name type="scientific">Gemmatimonas groenlandica</name>
    <dbReference type="NCBI Taxonomy" id="2732249"/>
    <lineage>
        <taxon>Bacteria</taxon>
        <taxon>Pseudomonadati</taxon>
        <taxon>Gemmatimonadota</taxon>
        <taxon>Gemmatimonadia</taxon>
        <taxon>Gemmatimonadales</taxon>
        <taxon>Gemmatimonadaceae</taxon>
        <taxon>Gemmatimonas</taxon>
    </lineage>
</organism>
<dbReference type="Pfam" id="PF00072">
    <property type="entry name" value="Response_reg"/>
    <property type="match status" value="1"/>
</dbReference>
<feature type="domain" description="Response regulatory" evidence="8">
    <location>
        <begin position="6"/>
        <end position="120"/>
    </location>
</feature>
<dbReference type="SMART" id="SM00421">
    <property type="entry name" value="HTH_LUXR"/>
    <property type="match status" value="1"/>
</dbReference>